<evidence type="ECO:0000313" key="1">
    <source>
        <dbReference type="Proteomes" id="UP000887576"/>
    </source>
</evidence>
<dbReference type="WBParaSite" id="JU765_v2.g11971.t1">
    <property type="protein sequence ID" value="JU765_v2.g11971.t1"/>
    <property type="gene ID" value="JU765_v2.g11971"/>
</dbReference>
<evidence type="ECO:0000313" key="2">
    <source>
        <dbReference type="WBParaSite" id="JU765_v2.g11971.t1"/>
    </source>
</evidence>
<dbReference type="Proteomes" id="UP000887576">
    <property type="component" value="Unplaced"/>
</dbReference>
<organism evidence="1 2">
    <name type="scientific">Panagrolaimus sp. JU765</name>
    <dbReference type="NCBI Taxonomy" id="591449"/>
    <lineage>
        <taxon>Eukaryota</taxon>
        <taxon>Metazoa</taxon>
        <taxon>Ecdysozoa</taxon>
        <taxon>Nematoda</taxon>
        <taxon>Chromadorea</taxon>
        <taxon>Rhabditida</taxon>
        <taxon>Tylenchina</taxon>
        <taxon>Panagrolaimomorpha</taxon>
        <taxon>Panagrolaimoidea</taxon>
        <taxon>Panagrolaimidae</taxon>
        <taxon>Panagrolaimus</taxon>
    </lineage>
</organism>
<sequence>MDNVVDHVNWGVDYVTSRRLKQEEAGIYQYSDKFKTEFAIDVPCSYACSRCLTDDHVLAKCTMNEKKCLKCGKFGHISSRCKYQLCATCKMYGHGRQVCPKSNACFTCGRPGHEPYNCSKRKYFCRLCGGNHAMTSCPEYDGECYQHCGRHLYINCPGFK</sequence>
<proteinExistence type="predicted"/>
<reference evidence="2" key="1">
    <citation type="submission" date="2022-11" db="UniProtKB">
        <authorList>
            <consortium name="WormBaseParasite"/>
        </authorList>
    </citation>
    <scope>IDENTIFICATION</scope>
</reference>
<protein>
    <submittedName>
        <fullName evidence="2">CCHC-type domain-containing protein</fullName>
    </submittedName>
</protein>
<accession>A0AC34Q172</accession>
<name>A0AC34Q172_9BILA</name>